<dbReference type="InterPro" id="IPR042089">
    <property type="entry name" value="Peptidase_M13_dom_2"/>
</dbReference>
<evidence type="ECO:0000256" key="1">
    <source>
        <dbReference type="ARBA" id="ARBA00001947"/>
    </source>
</evidence>
<dbReference type="Proteomes" id="UP000886881">
    <property type="component" value="Unassembled WGS sequence"/>
</dbReference>
<dbReference type="AlphaFoldDB" id="A0A9D1GMK8"/>
<dbReference type="EMBL" id="DVLC01000071">
    <property type="protein sequence ID" value="HIT46938.1"/>
    <property type="molecule type" value="Genomic_DNA"/>
</dbReference>
<evidence type="ECO:0000313" key="10">
    <source>
        <dbReference type="EMBL" id="HIT46938.1"/>
    </source>
</evidence>
<evidence type="ECO:0000256" key="7">
    <source>
        <dbReference type="ARBA" id="ARBA00023049"/>
    </source>
</evidence>
<reference evidence="10" key="2">
    <citation type="journal article" date="2021" name="PeerJ">
        <title>Extensive microbial diversity within the chicken gut microbiome revealed by metagenomics and culture.</title>
        <authorList>
            <person name="Gilroy R."/>
            <person name="Ravi A."/>
            <person name="Getino M."/>
            <person name="Pursley I."/>
            <person name="Horton D.L."/>
            <person name="Alikhan N.F."/>
            <person name="Baker D."/>
            <person name="Gharbi K."/>
            <person name="Hall N."/>
            <person name="Watson M."/>
            <person name="Adriaenssens E.M."/>
            <person name="Foster-Nyarko E."/>
            <person name="Jarju S."/>
            <person name="Secka A."/>
            <person name="Antonio M."/>
            <person name="Oren A."/>
            <person name="Chaudhuri R.R."/>
            <person name="La Ragione R."/>
            <person name="Hildebrand F."/>
            <person name="Pallen M.J."/>
        </authorList>
    </citation>
    <scope>NUCLEOTIDE SEQUENCE</scope>
    <source>
        <strain evidence="10">ChiHecec2B26-709</strain>
    </source>
</reference>
<dbReference type="Pfam" id="PF05649">
    <property type="entry name" value="Peptidase_M13_N"/>
    <property type="match status" value="1"/>
</dbReference>
<protein>
    <submittedName>
        <fullName evidence="10">M13 family metallopeptidase</fullName>
    </submittedName>
</protein>
<accession>A0A9D1GMK8</accession>
<dbReference type="SUPFAM" id="SSF55486">
    <property type="entry name" value="Metalloproteases ('zincins'), catalytic domain"/>
    <property type="match status" value="1"/>
</dbReference>
<evidence type="ECO:0000256" key="2">
    <source>
        <dbReference type="ARBA" id="ARBA00007357"/>
    </source>
</evidence>
<dbReference type="PROSITE" id="PS51885">
    <property type="entry name" value="NEPRILYSIN"/>
    <property type="match status" value="1"/>
</dbReference>
<gene>
    <name evidence="10" type="ORF">IAC35_03660</name>
</gene>
<dbReference type="Gene3D" id="3.40.390.10">
    <property type="entry name" value="Collagenase (Catalytic Domain)"/>
    <property type="match status" value="1"/>
</dbReference>
<keyword evidence="7" id="KW-0482">Metalloprotease</keyword>
<comment type="caution">
    <text evidence="10">The sequence shown here is derived from an EMBL/GenBank/DDBJ whole genome shotgun (WGS) entry which is preliminary data.</text>
</comment>
<evidence type="ECO:0000256" key="5">
    <source>
        <dbReference type="ARBA" id="ARBA00022801"/>
    </source>
</evidence>
<dbReference type="GO" id="GO:0005886">
    <property type="term" value="C:plasma membrane"/>
    <property type="evidence" value="ECO:0007669"/>
    <property type="project" value="TreeGrafter"/>
</dbReference>
<dbReference type="PRINTS" id="PR00786">
    <property type="entry name" value="NEPRILYSIN"/>
</dbReference>
<comment type="cofactor">
    <cofactor evidence="1">
        <name>Zn(2+)</name>
        <dbReference type="ChEBI" id="CHEBI:29105"/>
    </cofactor>
</comment>
<sequence length="671" mass="74867">MKKLLVFILPLVMLAACQPKGEKVPAIDITDMDLTVSPGDDFYQYANGGWIAKNPLKPEYASFGSFDVLRENNVTRLNDLFAEMAEMSPAAGTVDQKIVDLYKQGLDSTRLNAEGGAPLKKYLDQLYAVGDKAGLAAELADENKYGEGGFFSVGVQADLMDSQVQILYLGQGGLGMGDRDYYVDPANADLHKGYTEMLTRLFTLSGYEDAAQKAANAVKIEDRLAEISWTSVQNRDYTKQYNPMSTAEICARWKNFDYGTFFELLGIPEQDKIIVQQLSYFDGLDRLFASASLDELKDYMAACLLNSAAGSLSDDYYDAMFDFFSTQMSGVTEKQPRWKRAMSVPNSLLGEAVGQMYVERYFPEEYKTKVLDLVHNLQTSLSQHIDSLDWMSDETKAYAQDKLANFKIKIGYPDKWKDYSTLTVDPELSYFENLRAASAWYVADNLGRLGKPTDMDEWGMTPQTVNAYYNPTTNEICFPAAILQPPFFNADADDAVNYGAIGVVIGHEMTHGFDDQGRLFDKNGNMTNWWTPEDEAAFKAKTAILVEQFDEVEVVPGVHANGALTLGENIADQGGLSIAWTAYHNSLNGAAEPAPIDGLTAAQRFFIGYAHLWAENATDEAREMLTKLDVHSLAENRVNVTVRNLPFFFEAFGITEGDPMWRPESERVIIW</sequence>
<dbReference type="InterPro" id="IPR018497">
    <property type="entry name" value="Peptidase_M13_C"/>
</dbReference>
<evidence type="ECO:0000256" key="4">
    <source>
        <dbReference type="ARBA" id="ARBA00022723"/>
    </source>
</evidence>
<feature type="domain" description="Peptidase M13 C-terminal" evidence="8">
    <location>
        <begin position="466"/>
        <end position="667"/>
    </location>
</feature>
<evidence type="ECO:0000256" key="3">
    <source>
        <dbReference type="ARBA" id="ARBA00022670"/>
    </source>
</evidence>
<dbReference type="GO" id="GO:0046872">
    <property type="term" value="F:metal ion binding"/>
    <property type="evidence" value="ECO:0007669"/>
    <property type="project" value="UniProtKB-KW"/>
</dbReference>
<dbReference type="Pfam" id="PF01431">
    <property type="entry name" value="Peptidase_M13"/>
    <property type="match status" value="1"/>
</dbReference>
<dbReference type="InterPro" id="IPR024079">
    <property type="entry name" value="MetalloPept_cat_dom_sf"/>
</dbReference>
<evidence type="ECO:0000259" key="8">
    <source>
        <dbReference type="Pfam" id="PF01431"/>
    </source>
</evidence>
<keyword evidence="3" id="KW-0645">Protease</keyword>
<dbReference type="Gene3D" id="1.10.1380.10">
    <property type="entry name" value="Neutral endopeptidase , domain2"/>
    <property type="match status" value="1"/>
</dbReference>
<reference evidence="10" key="1">
    <citation type="submission" date="2020-10" db="EMBL/GenBank/DDBJ databases">
        <authorList>
            <person name="Gilroy R."/>
        </authorList>
    </citation>
    <scope>NUCLEOTIDE SEQUENCE</scope>
    <source>
        <strain evidence="10">ChiHecec2B26-709</strain>
    </source>
</reference>
<keyword evidence="6" id="KW-0862">Zinc</keyword>
<organism evidence="10 11">
    <name type="scientific">Candidatus Cryptobacteroides merdipullorum</name>
    <dbReference type="NCBI Taxonomy" id="2840771"/>
    <lineage>
        <taxon>Bacteria</taxon>
        <taxon>Pseudomonadati</taxon>
        <taxon>Bacteroidota</taxon>
        <taxon>Bacteroidia</taxon>
        <taxon>Bacteroidales</taxon>
        <taxon>Candidatus Cryptobacteroides</taxon>
    </lineage>
</organism>
<feature type="domain" description="Peptidase M13 N-terminal" evidence="9">
    <location>
        <begin position="38"/>
        <end position="413"/>
    </location>
</feature>
<evidence type="ECO:0000313" key="11">
    <source>
        <dbReference type="Proteomes" id="UP000886881"/>
    </source>
</evidence>
<keyword evidence="4" id="KW-0479">Metal-binding</keyword>
<dbReference type="PANTHER" id="PTHR11733">
    <property type="entry name" value="ZINC METALLOPROTEASE FAMILY M13 NEPRILYSIN-RELATED"/>
    <property type="match status" value="1"/>
</dbReference>
<evidence type="ECO:0000259" key="9">
    <source>
        <dbReference type="Pfam" id="PF05649"/>
    </source>
</evidence>
<dbReference type="CDD" id="cd08662">
    <property type="entry name" value="M13"/>
    <property type="match status" value="1"/>
</dbReference>
<dbReference type="PANTHER" id="PTHR11733:SF167">
    <property type="entry name" value="FI17812P1-RELATED"/>
    <property type="match status" value="1"/>
</dbReference>
<comment type="similarity">
    <text evidence="2">Belongs to the peptidase M13 family.</text>
</comment>
<name>A0A9D1GMK8_9BACT</name>
<dbReference type="PROSITE" id="PS51257">
    <property type="entry name" value="PROKAR_LIPOPROTEIN"/>
    <property type="match status" value="1"/>
</dbReference>
<dbReference type="InterPro" id="IPR000718">
    <property type="entry name" value="Peptidase_M13"/>
</dbReference>
<keyword evidence="5" id="KW-0378">Hydrolase</keyword>
<dbReference type="InterPro" id="IPR008753">
    <property type="entry name" value="Peptidase_M13_N"/>
</dbReference>
<proteinExistence type="inferred from homology"/>
<dbReference type="GO" id="GO:0016485">
    <property type="term" value="P:protein processing"/>
    <property type="evidence" value="ECO:0007669"/>
    <property type="project" value="TreeGrafter"/>
</dbReference>
<evidence type="ECO:0000256" key="6">
    <source>
        <dbReference type="ARBA" id="ARBA00022833"/>
    </source>
</evidence>
<dbReference type="GO" id="GO:0004222">
    <property type="term" value="F:metalloendopeptidase activity"/>
    <property type="evidence" value="ECO:0007669"/>
    <property type="project" value="InterPro"/>
</dbReference>